<protein>
    <submittedName>
        <fullName evidence="1">Uncharacterized protein</fullName>
    </submittedName>
</protein>
<accession>A0A840MPV3</accession>
<gene>
    <name evidence="1" type="ORF">HNQ59_003790</name>
</gene>
<keyword evidence="2" id="KW-1185">Reference proteome</keyword>
<comment type="caution">
    <text evidence="1">The sequence shown here is derived from an EMBL/GenBank/DDBJ whole genome shotgun (WGS) entry which is preliminary data.</text>
</comment>
<dbReference type="Proteomes" id="UP000575898">
    <property type="component" value="Unassembled WGS sequence"/>
</dbReference>
<name>A0A840MPV3_9PROT</name>
<evidence type="ECO:0000313" key="2">
    <source>
        <dbReference type="Proteomes" id="UP000575898"/>
    </source>
</evidence>
<evidence type="ECO:0000313" key="1">
    <source>
        <dbReference type="EMBL" id="MBB5020470.1"/>
    </source>
</evidence>
<reference evidence="1 2" key="1">
    <citation type="submission" date="2020-08" db="EMBL/GenBank/DDBJ databases">
        <title>Genomic Encyclopedia of Type Strains, Phase IV (KMG-IV): sequencing the most valuable type-strain genomes for metagenomic binning, comparative biology and taxonomic classification.</title>
        <authorList>
            <person name="Goeker M."/>
        </authorList>
    </citation>
    <scope>NUCLEOTIDE SEQUENCE [LARGE SCALE GENOMIC DNA]</scope>
    <source>
        <strain evidence="1 2">DSM 27165</strain>
    </source>
</reference>
<dbReference type="EMBL" id="JACHHY010000036">
    <property type="protein sequence ID" value="MBB5020470.1"/>
    <property type="molecule type" value="Genomic_DNA"/>
</dbReference>
<organism evidence="1 2">
    <name type="scientific">Chitinivorax tropicus</name>
    <dbReference type="NCBI Taxonomy" id="714531"/>
    <lineage>
        <taxon>Bacteria</taxon>
        <taxon>Pseudomonadati</taxon>
        <taxon>Pseudomonadota</taxon>
        <taxon>Betaproteobacteria</taxon>
        <taxon>Chitinivorax</taxon>
    </lineage>
</organism>
<proteinExistence type="predicted"/>
<dbReference type="AlphaFoldDB" id="A0A840MPV3"/>
<sequence length="135" mass="14237">MKTGVFLADRMMVSVLLCRSSLAAADMDARLIWFDGRLCHGRAGVVERISTLDVCGRGGGAVHLPIDGVGWARGISKSGGLVPPVSRLKKPVWIRLTRGDSAEGPVISHHQFGTVLRNMGRVPSSQSAGDSLCGG</sequence>